<gene>
    <name evidence="5" type="ORF">DWU89_10640</name>
    <name evidence="4" type="ORF">H8784_10370</name>
</gene>
<dbReference type="AlphaFoldDB" id="A0A3D8HE45"/>
<dbReference type="EMBL" id="JACRTI010000021">
    <property type="protein sequence ID" value="MBC8602119.1"/>
    <property type="molecule type" value="Genomic_DNA"/>
</dbReference>
<evidence type="ECO:0000259" key="3">
    <source>
        <dbReference type="PROSITE" id="PS51186"/>
    </source>
</evidence>
<protein>
    <submittedName>
        <fullName evidence="5">GNAT family N-acetyltransferase</fullName>
    </submittedName>
</protein>
<sequence length="322" mass="37681">MQVKIDWSTINPDESEKLKDELAEVWEASVRSTHHFLTEKDILFYKPLVRNEYIPAVELYVIRNEQNRITAFMGLSEELIEMLFVHPEEQGKGYGKQLIEFAVYDKHIFKVDVNEQNEKATSFYLNRGFKIIGRDETDPSGNPFPILHLSLKEIELKSTDEGISIRQIISCKKDFLDLLLLADEQESMIDRYLERGEMFALYDKNILKTTCVVTDEGDGISELKSLATYPQYQRQGYGKRLVLFLFEHYRDRQHTMFVGTGDSPLTVPFYEDCGFTYSHRVKNFFTDNYDHPIFDEGRQLVDMVYFRKELTGNKLVTKPDTK</sequence>
<evidence type="ECO:0000313" key="5">
    <source>
        <dbReference type="EMBL" id="RDU49218.1"/>
    </source>
</evidence>
<dbReference type="EMBL" id="QREV01000021">
    <property type="protein sequence ID" value="RDU49218.1"/>
    <property type="molecule type" value="Genomic_DNA"/>
</dbReference>
<dbReference type="Proteomes" id="UP000256321">
    <property type="component" value="Unassembled WGS sequence"/>
</dbReference>
<dbReference type="PROSITE" id="PS51186">
    <property type="entry name" value="GNAT"/>
    <property type="match status" value="2"/>
</dbReference>
<reference evidence="4 7" key="2">
    <citation type="submission" date="2020-08" db="EMBL/GenBank/DDBJ databases">
        <title>Genome public.</title>
        <authorList>
            <person name="Liu C."/>
            <person name="Sun Q."/>
        </authorList>
    </citation>
    <scope>NUCLEOTIDE SEQUENCE [LARGE SCALE GENOMIC DNA]</scope>
    <source>
        <strain evidence="4 7">426_9</strain>
    </source>
</reference>
<evidence type="ECO:0000313" key="6">
    <source>
        <dbReference type="Proteomes" id="UP000256321"/>
    </source>
</evidence>
<dbReference type="GO" id="GO:0016747">
    <property type="term" value="F:acyltransferase activity, transferring groups other than amino-acyl groups"/>
    <property type="evidence" value="ECO:0007669"/>
    <property type="project" value="InterPro"/>
</dbReference>
<dbReference type="PANTHER" id="PTHR43800:SF1">
    <property type="entry name" value="PEPTIDYL-LYSINE N-ACETYLTRANSFERASE YJAB"/>
    <property type="match status" value="1"/>
</dbReference>
<keyword evidence="1 5" id="KW-0808">Transferase</keyword>
<dbReference type="Pfam" id="PF13508">
    <property type="entry name" value="Acetyltransf_7"/>
    <property type="match status" value="2"/>
</dbReference>
<dbReference type="InterPro" id="IPR000182">
    <property type="entry name" value="GNAT_dom"/>
</dbReference>
<keyword evidence="7" id="KW-1185">Reference proteome</keyword>
<organism evidence="5 6">
    <name type="scientific">Parabacteroides acidifaciens</name>
    <dbReference type="NCBI Taxonomy" id="2290935"/>
    <lineage>
        <taxon>Bacteria</taxon>
        <taxon>Pseudomonadati</taxon>
        <taxon>Bacteroidota</taxon>
        <taxon>Bacteroidia</taxon>
        <taxon>Bacteroidales</taxon>
        <taxon>Tannerellaceae</taxon>
        <taxon>Parabacteroides</taxon>
    </lineage>
</organism>
<dbReference type="Gene3D" id="3.40.630.30">
    <property type="match status" value="2"/>
</dbReference>
<dbReference type="PANTHER" id="PTHR43800">
    <property type="entry name" value="PEPTIDYL-LYSINE N-ACETYLTRANSFERASE YJAB"/>
    <property type="match status" value="1"/>
</dbReference>
<evidence type="ECO:0000256" key="1">
    <source>
        <dbReference type="ARBA" id="ARBA00022679"/>
    </source>
</evidence>
<evidence type="ECO:0000256" key="2">
    <source>
        <dbReference type="ARBA" id="ARBA00023315"/>
    </source>
</evidence>
<dbReference type="SUPFAM" id="SSF55729">
    <property type="entry name" value="Acyl-CoA N-acyltransferases (Nat)"/>
    <property type="match status" value="2"/>
</dbReference>
<feature type="domain" description="N-acetyltransferase" evidence="3">
    <location>
        <begin position="163"/>
        <end position="311"/>
    </location>
</feature>
<reference evidence="5 6" key="1">
    <citation type="submission" date="2018-07" db="EMBL/GenBank/DDBJ databases">
        <title>Parabacteroides acidifaciens nov. sp., isolated from human feces.</title>
        <authorList>
            <person name="Wang Y.J."/>
        </authorList>
    </citation>
    <scope>NUCLEOTIDE SEQUENCE [LARGE SCALE GENOMIC DNA]</scope>
    <source>
        <strain evidence="5 6">426-9</strain>
    </source>
</reference>
<evidence type="ECO:0000313" key="4">
    <source>
        <dbReference type="EMBL" id="MBC8602119.1"/>
    </source>
</evidence>
<name>A0A3D8HE45_9BACT</name>
<dbReference type="CDD" id="cd04301">
    <property type="entry name" value="NAT_SF"/>
    <property type="match status" value="2"/>
</dbReference>
<accession>A0A3D8HE45</accession>
<keyword evidence="2" id="KW-0012">Acyltransferase</keyword>
<comment type="caution">
    <text evidence="5">The sequence shown here is derived from an EMBL/GenBank/DDBJ whole genome shotgun (WGS) entry which is preliminary data.</text>
</comment>
<feature type="domain" description="N-acetyltransferase" evidence="3">
    <location>
        <begin position="5"/>
        <end position="161"/>
    </location>
</feature>
<dbReference type="InterPro" id="IPR016181">
    <property type="entry name" value="Acyl_CoA_acyltransferase"/>
</dbReference>
<dbReference type="FunFam" id="3.40.630.30:FF:000165">
    <property type="entry name" value="IAA acetyltransferase"/>
    <property type="match status" value="1"/>
</dbReference>
<dbReference type="Proteomes" id="UP000629596">
    <property type="component" value="Unassembled WGS sequence"/>
</dbReference>
<evidence type="ECO:0000313" key="7">
    <source>
        <dbReference type="Proteomes" id="UP000629596"/>
    </source>
</evidence>
<proteinExistence type="predicted"/>